<protein>
    <submittedName>
        <fullName evidence="1">Uncharacterized protein</fullName>
    </submittedName>
</protein>
<dbReference type="EMBL" id="CM047740">
    <property type="protein sequence ID" value="KAJ0040583.1"/>
    <property type="molecule type" value="Genomic_DNA"/>
</dbReference>
<sequence length="384" mass="41128">MREGKRSHTRQEREESIKKVGFGFTTPDDTNTSETTNPEPSCWGSFCDWCCCSWCCYKQNSSTTVGQAGNGIQTIHTETEATTHDYSKMNGGQSSNGNASTATNKSNSGQASGKQSAIGNAATATNKSSFGQASAQQSANDKKNTAKDKSNSGQGSSVQASGQQSANDNATSAKNKSGSSGQASVQLTENQEHSSESPGIGEKNKKDRLLGAPGSSDQYLGKKTGGTEQAVHNSSLKGAIRQEDTKKNTKDLNPRKEINSMFEHSTQEQAKGPPLKNEKQKDFGKQPSFKDKDKTNIDSSLPKIVSSPRNPSSEQQKDVPKQGKNIENQINTRTSSPIIAYSSSLGQGGQILSQEQQRSVTKSEGIKKDDKNTVPSHIETKSSM</sequence>
<accession>A0ACC0YQ34</accession>
<keyword evidence="2" id="KW-1185">Reference proteome</keyword>
<evidence type="ECO:0000313" key="2">
    <source>
        <dbReference type="Proteomes" id="UP001163603"/>
    </source>
</evidence>
<dbReference type="Proteomes" id="UP001163603">
    <property type="component" value="Chromosome 5"/>
</dbReference>
<organism evidence="1 2">
    <name type="scientific">Pistacia integerrima</name>
    <dbReference type="NCBI Taxonomy" id="434235"/>
    <lineage>
        <taxon>Eukaryota</taxon>
        <taxon>Viridiplantae</taxon>
        <taxon>Streptophyta</taxon>
        <taxon>Embryophyta</taxon>
        <taxon>Tracheophyta</taxon>
        <taxon>Spermatophyta</taxon>
        <taxon>Magnoliopsida</taxon>
        <taxon>eudicotyledons</taxon>
        <taxon>Gunneridae</taxon>
        <taxon>Pentapetalae</taxon>
        <taxon>rosids</taxon>
        <taxon>malvids</taxon>
        <taxon>Sapindales</taxon>
        <taxon>Anacardiaceae</taxon>
        <taxon>Pistacia</taxon>
    </lineage>
</organism>
<reference evidence="2" key="1">
    <citation type="journal article" date="2023" name="G3 (Bethesda)">
        <title>Genome assembly and association tests identify interacting loci associated with vigor, precocity, and sex in interspecific pistachio rootstocks.</title>
        <authorList>
            <person name="Palmer W."/>
            <person name="Jacygrad E."/>
            <person name="Sagayaradj S."/>
            <person name="Cavanaugh K."/>
            <person name="Han R."/>
            <person name="Bertier L."/>
            <person name="Beede B."/>
            <person name="Kafkas S."/>
            <person name="Golino D."/>
            <person name="Preece J."/>
            <person name="Michelmore R."/>
        </authorList>
    </citation>
    <scope>NUCLEOTIDE SEQUENCE [LARGE SCALE GENOMIC DNA]</scope>
</reference>
<evidence type="ECO:0000313" key="1">
    <source>
        <dbReference type="EMBL" id="KAJ0040583.1"/>
    </source>
</evidence>
<gene>
    <name evidence="1" type="ORF">Pint_27009</name>
</gene>
<comment type="caution">
    <text evidence="1">The sequence shown here is derived from an EMBL/GenBank/DDBJ whole genome shotgun (WGS) entry which is preliminary data.</text>
</comment>
<proteinExistence type="predicted"/>
<name>A0ACC0YQ34_9ROSI</name>